<dbReference type="RefSeq" id="WP_083396791.1">
    <property type="nucleotide sequence ID" value="NZ_FOVJ01000008.1"/>
</dbReference>
<proteinExistence type="predicted"/>
<evidence type="ECO:0000256" key="1">
    <source>
        <dbReference type="SAM" id="SignalP"/>
    </source>
</evidence>
<evidence type="ECO:0000313" key="2">
    <source>
        <dbReference type="EMBL" id="SFO12666.1"/>
    </source>
</evidence>
<accession>A0A1I5EMT9</accession>
<keyword evidence="1" id="KW-0732">Signal</keyword>
<gene>
    <name evidence="2" type="ORF">SAMN05216386_2690</name>
</gene>
<feature type="chain" id="PRO_5010364638" evidence="1">
    <location>
        <begin position="21"/>
        <end position="113"/>
    </location>
</feature>
<evidence type="ECO:0000313" key="3">
    <source>
        <dbReference type="Proteomes" id="UP000183107"/>
    </source>
</evidence>
<dbReference type="AlphaFoldDB" id="A0A1I5EMT9"/>
<reference evidence="3" key="1">
    <citation type="submission" date="2016-10" db="EMBL/GenBank/DDBJ databases">
        <authorList>
            <person name="Varghese N."/>
        </authorList>
    </citation>
    <scope>NUCLEOTIDE SEQUENCE [LARGE SCALE GENOMIC DNA]</scope>
    <source>
        <strain evidence="3">Nsp8</strain>
    </source>
</reference>
<keyword evidence="3" id="KW-1185">Reference proteome</keyword>
<dbReference type="Proteomes" id="UP000183107">
    <property type="component" value="Unassembled WGS sequence"/>
</dbReference>
<organism evidence="2 3">
    <name type="scientific">Nitrosospira briensis</name>
    <dbReference type="NCBI Taxonomy" id="35799"/>
    <lineage>
        <taxon>Bacteria</taxon>
        <taxon>Pseudomonadati</taxon>
        <taxon>Pseudomonadota</taxon>
        <taxon>Betaproteobacteria</taxon>
        <taxon>Nitrosomonadales</taxon>
        <taxon>Nitrosomonadaceae</taxon>
        <taxon>Nitrosospira</taxon>
    </lineage>
</organism>
<sequence length="113" mass="12369">MRINCLVVMFFMGFAGPGVASEEDYKFCTVGGYFSGTNDKFLSGLAGHVAEKKNVFGTPICKAAWENGYRIGEKLSRTGKIEGSAEREIIHQATAFSAKIYETISSRINFSLP</sequence>
<protein>
    <submittedName>
        <fullName evidence="2">Uncharacterized protein</fullName>
    </submittedName>
</protein>
<feature type="signal peptide" evidence="1">
    <location>
        <begin position="1"/>
        <end position="20"/>
    </location>
</feature>
<name>A0A1I5EMT9_9PROT</name>
<dbReference type="EMBL" id="FOVJ01000008">
    <property type="protein sequence ID" value="SFO12666.1"/>
    <property type="molecule type" value="Genomic_DNA"/>
</dbReference>